<keyword evidence="4 8" id="KW-1133">Transmembrane helix</keyword>
<evidence type="ECO:0000256" key="4">
    <source>
        <dbReference type="ARBA" id="ARBA00022989"/>
    </source>
</evidence>
<dbReference type="EMBL" id="ATBP01003073">
    <property type="protein sequence ID" value="ETR65216.1"/>
    <property type="molecule type" value="Genomic_DNA"/>
</dbReference>
<feature type="domain" description="Potassium channel" evidence="9">
    <location>
        <begin position="2"/>
        <end position="78"/>
    </location>
</feature>
<keyword evidence="7" id="KW-0407">Ion channel</keyword>
<dbReference type="PANTHER" id="PTHR11537:SF254">
    <property type="entry name" value="POTASSIUM VOLTAGE-GATED CHANNEL PROTEIN SHAB"/>
    <property type="match status" value="1"/>
</dbReference>
<sequence>GVVTLVIILGSLMYVIEGESNGFTSIPRGIYWAIVTMTTVGYGDLYPKTNLGQSLASVVMIIGYSIIAVPTGIITAELSNMSSEHQVLTISCVVCSAEGHDHDASFCKFCGAVLHS</sequence>
<keyword evidence="5" id="KW-0406">Ion transport</keyword>
<dbReference type="Proteomes" id="UP000189670">
    <property type="component" value="Unassembled WGS sequence"/>
</dbReference>
<feature type="non-terminal residue" evidence="10">
    <location>
        <position position="1"/>
    </location>
</feature>
<evidence type="ECO:0000256" key="3">
    <source>
        <dbReference type="ARBA" id="ARBA00022692"/>
    </source>
</evidence>
<evidence type="ECO:0000256" key="7">
    <source>
        <dbReference type="ARBA" id="ARBA00023303"/>
    </source>
</evidence>
<keyword evidence="6 8" id="KW-0472">Membrane</keyword>
<dbReference type="InterPro" id="IPR013099">
    <property type="entry name" value="K_chnl_dom"/>
</dbReference>
<dbReference type="PRINTS" id="PR00169">
    <property type="entry name" value="KCHANNEL"/>
</dbReference>
<name>A0A1V1NRT9_9BACT</name>
<accession>A0A1V1NRT9</accession>
<gene>
    <name evidence="10" type="ORF">OMM_14621</name>
</gene>
<evidence type="ECO:0000259" key="9">
    <source>
        <dbReference type="Pfam" id="PF07885"/>
    </source>
</evidence>
<dbReference type="GO" id="GO:0008076">
    <property type="term" value="C:voltage-gated potassium channel complex"/>
    <property type="evidence" value="ECO:0007669"/>
    <property type="project" value="InterPro"/>
</dbReference>
<comment type="subcellular location">
    <subcellularLocation>
        <location evidence="1">Membrane</location>
        <topology evidence="1">Multi-pass membrane protein</topology>
    </subcellularLocation>
</comment>
<evidence type="ECO:0000256" key="6">
    <source>
        <dbReference type="ARBA" id="ARBA00023136"/>
    </source>
</evidence>
<dbReference type="GO" id="GO:0005249">
    <property type="term" value="F:voltage-gated potassium channel activity"/>
    <property type="evidence" value="ECO:0007669"/>
    <property type="project" value="InterPro"/>
</dbReference>
<dbReference type="PANTHER" id="PTHR11537">
    <property type="entry name" value="VOLTAGE-GATED POTASSIUM CHANNEL"/>
    <property type="match status" value="1"/>
</dbReference>
<protein>
    <recommendedName>
        <fullName evidence="9">Potassium channel domain-containing protein</fullName>
    </recommendedName>
</protein>
<dbReference type="Pfam" id="PF07885">
    <property type="entry name" value="Ion_trans_2"/>
    <property type="match status" value="1"/>
</dbReference>
<evidence type="ECO:0000256" key="8">
    <source>
        <dbReference type="SAM" id="Phobius"/>
    </source>
</evidence>
<proteinExistence type="predicted"/>
<dbReference type="InterPro" id="IPR028325">
    <property type="entry name" value="VG_K_chnl"/>
</dbReference>
<evidence type="ECO:0000256" key="5">
    <source>
        <dbReference type="ARBA" id="ARBA00023065"/>
    </source>
</evidence>
<evidence type="ECO:0000313" key="10">
    <source>
        <dbReference type="EMBL" id="ETR65216.1"/>
    </source>
</evidence>
<feature type="transmembrane region" description="Helical" evidence="8">
    <location>
        <begin position="55"/>
        <end position="76"/>
    </location>
</feature>
<dbReference type="GO" id="GO:0001508">
    <property type="term" value="P:action potential"/>
    <property type="evidence" value="ECO:0007669"/>
    <property type="project" value="TreeGrafter"/>
</dbReference>
<dbReference type="Gene3D" id="1.10.287.70">
    <property type="match status" value="1"/>
</dbReference>
<evidence type="ECO:0000256" key="1">
    <source>
        <dbReference type="ARBA" id="ARBA00004141"/>
    </source>
</evidence>
<organism evidence="10 11">
    <name type="scientific">Candidatus Magnetoglobus multicellularis str. Araruama</name>
    <dbReference type="NCBI Taxonomy" id="890399"/>
    <lineage>
        <taxon>Bacteria</taxon>
        <taxon>Pseudomonadati</taxon>
        <taxon>Thermodesulfobacteriota</taxon>
        <taxon>Desulfobacteria</taxon>
        <taxon>Desulfobacterales</taxon>
        <taxon>Desulfobacteraceae</taxon>
        <taxon>Candidatus Magnetoglobus</taxon>
    </lineage>
</organism>
<keyword evidence="3 8" id="KW-0812">Transmembrane</keyword>
<reference evidence="11" key="1">
    <citation type="submission" date="2012-11" db="EMBL/GenBank/DDBJ databases">
        <authorList>
            <person name="Lucero-Rivera Y.E."/>
            <person name="Tovar-Ramirez D."/>
        </authorList>
    </citation>
    <scope>NUCLEOTIDE SEQUENCE [LARGE SCALE GENOMIC DNA]</scope>
    <source>
        <strain evidence="11">Araruama</strain>
    </source>
</reference>
<evidence type="ECO:0000256" key="2">
    <source>
        <dbReference type="ARBA" id="ARBA00022448"/>
    </source>
</evidence>
<keyword evidence="2" id="KW-0813">Transport</keyword>
<evidence type="ECO:0000313" key="11">
    <source>
        <dbReference type="Proteomes" id="UP000189670"/>
    </source>
</evidence>
<dbReference type="AlphaFoldDB" id="A0A1V1NRT9"/>
<dbReference type="SUPFAM" id="SSF81324">
    <property type="entry name" value="Voltage-gated potassium channels"/>
    <property type="match status" value="1"/>
</dbReference>
<comment type="caution">
    <text evidence="10">The sequence shown here is derived from an EMBL/GenBank/DDBJ whole genome shotgun (WGS) entry which is preliminary data.</text>
</comment>